<comment type="caution">
    <text evidence="1">The sequence shown here is derived from an EMBL/GenBank/DDBJ whole genome shotgun (WGS) entry which is preliminary data.</text>
</comment>
<protein>
    <submittedName>
        <fullName evidence="1">Uncharacterized protein</fullName>
    </submittedName>
</protein>
<gene>
    <name evidence="1" type="ORF">A8135_09415</name>
</gene>
<proteinExistence type="predicted"/>
<name>A0ABX2XWK2_9GAMM</name>
<dbReference type="Proteomes" id="UP000093336">
    <property type="component" value="Unassembled WGS sequence"/>
</dbReference>
<organism evidence="1 2">
    <name type="scientific">Legionella jamestowniensis</name>
    <dbReference type="NCBI Taxonomy" id="455"/>
    <lineage>
        <taxon>Bacteria</taxon>
        <taxon>Pseudomonadati</taxon>
        <taxon>Pseudomonadota</taxon>
        <taxon>Gammaproteobacteria</taxon>
        <taxon>Legionellales</taxon>
        <taxon>Legionellaceae</taxon>
        <taxon>Legionella</taxon>
    </lineage>
</organism>
<keyword evidence="2" id="KW-1185">Reference proteome</keyword>
<dbReference type="RefSeq" id="WP_065620410.1">
    <property type="nucleotide sequence ID" value="NZ_LYOZ01000003.1"/>
</dbReference>
<dbReference type="EMBL" id="LYOZ01000003">
    <property type="protein sequence ID" value="OCH98965.1"/>
    <property type="molecule type" value="Genomic_DNA"/>
</dbReference>
<evidence type="ECO:0000313" key="1">
    <source>
        <dbReference type="EMBL" id="OCH98965.1"/>
    </source>
</evidence>
<accession>A0ABX2XWK2</accession>
<evidence type="ECO:0000313" key="2">
    <source>
        <dbReference type="Proteomes" id="UP000093336"/>
    </source>
</evidence>
<reference evidence="1 2" key="1">
    <citation type="submission" date="2016-05" db="EMBL/GenBank/DDBJ databases">
        <authorList>
            <person name="Prochazka B."/>
            <person name="Indra A."/>
            <person name="Hasenberger P."/>
            <person name="Blaschitz M."/>
            <person name="Wagner L."/>
            <person name="Wewalka G."/>
            <person name="Sorschag S."/>
            <person name="Schmid D."/>
            <person name="Ruppitsch W."/>
        </authorList>
    </citation>
    <scope>NUCLEOTIDE SEQUENCE [LARGE SCALE GENOMIC DNA]</scope>
    <source>
        <strain evidence="1 2">974010_12</strain>
    </source>
</reference>
<sequence length="232" mass="27995">MDTLVINEIHDFDHLKEYLKRPIKPKKIYKIMSKYDFERSRNNNYLFFNRIDRYPDKNDGLQLLQDSKGNKKSTFEKNPNFNWYDHLNNIRKATFACCFSTIENKEYKKDYGSQDESGKVLLTINLSNFLKSLQDLRCNNSIPLDNQIYLCFSMIRYVDWNNCRINKRELQNYISYVFIKDKENWKHEKEFRLVLLPNPLAINTYNKYDSLFLKYDINKAVRDKIIESILVC</sequence>